<comment type="catalytic activity">
    <reaction evidence="6">
        <text>ergosterol + UDP-alpha-D-glucose = ergosteryl 3-beta-D-glucoside + UDP + H(+)</text>
        <dbReference type="Rhea" id="RHEA:61836"/>
        <dbReference type="ChEBI" id="CHEBI:15378"/>
        <dbReference type="ChEBI" id="CHEBI:16933"/>
        <dbReference type="ChEBI" id="CHEBI:52973"/>
        <dbReference type="ChEBI" id="CHEBI:58223"/>
        <dbReference type="ChEBI" id="CHEBI:58885"/>
    </reaction>
    <physiologicalReaction direction="left-to-right" evidence="6">
        <dbReference type="Rhea" id="RHEA:61837"/>
    </physiologicalReaction>
</comment>
<feature type="compositionally biased region" description="Basic and acidic residues" evidence="8">
    <location>
        <begin position="109"/>
        <end position="132"/>
    </location>
</feature>
<dbReference type="GO" id="GO:0016906">
    <property type="term" value="F:sterol 3-beta-glucosyltransferase activity"/>
    <property type="evidence" value="ECO:0007669"/>
    <property type="project" value="UniProtKB-EC"/>
</dbReference>
<comment type="caution">
    <text evidence="11">The sequence shown here is derived from an EMBL/GenBank/DDBJ whole genome shotgun (WGS) entry which is preliminary data.</text>
</comment>
<feature type="compositionally biased region" description="Low complexity" evidence="8">
    <location>
        <begin position="86"/>
        <end position="107"/>
    </location>
</feature>
<organism evidence="11 12">
    <name type="scientific">Cryptococcus neoformans Tu259-1</name>
    <dbReference type="NCBI Taxonomy" id="1230072"/>
    <lineage>
        <taxon>Eukaryota</taxon>
        <taxon>Fungi</taxon>
        <taxon>Dikarya</taxon>
        <taxon>Basidiomycota</taxon>
        <taxon>Agaricomycotina</taxon>
        <taxon>Tremellomycetes</taxon>
        <taxon>Tremellales</taxon>
        <taxon>Cryptococcaceae</taxon>
        <taxon>Cryptococcus</taxon>
        <taxon>Cryptococcus neoformans species complex</taxon>
    </lineage>
</organism>
<dbReference type="InterPro" id="IPR010610">
    <property type="entry name" value="EryCIII-like_C"/>
</dbReference>
<dbReference type="Proteomes" id="UP000199727">
    <property type="component" value="Unassembled WGS sequence"/>
</dbReference>
<dbReference type="OrthoDB" id="10261837at2759"/>
<name>A0A854QA23_CRYNE</name>
<feature type="region of interest" description="Disordered" evidence="8">
    <location>
        <begin position="599"/>
        <end position="622"/>
    </location>
</feature>
<dbReference type="FunFam" id="3.40.50.2000:FF:000009">
    <property type="entry name" value="Sterol 3-beta-glucosyltransferase UGT80A2"/>
    <property type="match status" value="1"/>
</dbReference>
<dbReference type="AlphaFoldDB" id="A0A854QA23"/>
<comment type="catalytic activity">
    <reaction evidence="7">
        <text>a sterol + UDP-alpha-D-glucose = a sterol 3-beta-D-glucoside + UDP + H(+)</text>
        <dbReference type="Rhea" id="RHEA:22724"/>
        <dbReference type="ChEBI" id="CHEBI:15378"/>
        <dbReference type="ChEBI" id="CHEBI:15889"/>
        <dbReference type="ChEBI" id="CHEBI:37424"/>
        <dbReference type="ChEBI" id="CHEBI:58223"/>
        <dbReference type="ChEBI" id="CHEBI:58885"/>
        <dbReference type="EC" id="2.4.1.173"/>
    </reaction>
    <physiologicalReaction direction="left-to-right" evidence="7">
        <dbReference type="Rhea" id="RHEA:22725"/>
    </physiologicalReaction>
</comment>
<evidence type="ECO:0000259" key="9">
    <source>
        <dbReference type="Pfam" id="PF03033"/>
    </source>
</evidence>
<evidence type="ECO:0000256" key="6">
    <source>
        <dbReference type="ARBA" id="ARBA00047886"/>
    </source>
</evidence>
<dbReference type="CDD" id="cd03784">
    <property type="entry name" value="GT1_Gtf-like"/>
    <property type="match status" value="1"/>
</dbReference>
<dbReference type="SUPFAM" id="SSF53756">
    <property type="entry name" value="UDP-Glycosyltransferase/glycogen phosphorylase"/>
    <property type="match status" value="1"/>
</dbReference>
<dbReference type="Gene3D" id="3.40.50.2000">
    <property type="entry name" value="Glycogen Phosphorylase B"/>
    <property type="match status" value="2"/>
</dbReference>
<dbReference type="PANTHER" id="PTHR48050">
    <property type="entry name" value="STEROL 3-BETA-GLUCOSYLTRANSFERASE"/>
    <property type="match status" value="1"/>
</dbReference>
<dbReference type="EC" id="2.4.1.173" evidence="2"/>
<gene>
    <name evidence="11" type="ORF">C361_04803</name>
</gene>
<dbReference type="Gene3D" id="2.30.29.30">
    <property type="entry name" value="Pleckstrin-homology domain (PH domain)/Phosphotyrosine-binding domain (PTB)"/>
    <property type="match status" value="1"/>
</dbReference>
<dbReference type="Pfam" id="PF06722">
    <property type="entry name" value="EryCIII-like_C"/>
    <property type="match status" value="1"/>
</dbReference>
<evidence type="ECO:0000256" key="8">
    <source>
        <dbReference type="SAM" id="MobiDB-lite"/>
    </source>
</evidence>
<proteinExistence type="inferred from homology"/>
<dbReference type="InterPro" id="IPR004276">
    <property type="entry name" value="GlycoTrans_28_N"/>
</dbReference>
<dbReference type="EMBL" id="AMKT01000062">
    <property type="protein sequence ID" value="OXG17192.1"/>
    <property type="molecule type" value="Genomic_DNA"/>
</dbReference>
<dbReference type="Pfam" id="PF03033">
    <property type="entry name" value="Glyco_transf_28"/>
    <property type="match status" value="1"/>
</dbReference>
<feature type="compositionally biased region" description="Basic and acidic residues" evidence="8">
    <location>
        <begin position="57"/>
        <end position="79"/>
    </location>
</feature>
<evidence type="ECO:0000313" key="12">
    <source>
        <dbReference type="Proteomes" id="UP000199727"/>
    </source>
</evidence>
<keyword evidence="4 11" id="KW-0808">Transferase</keyword>
<evidence type="ECO:0000256" key="1">
    <source>
        <dbReference type="ARBA" id="ARBA00006962"/>
    </source>
</evidence>
<dbReference type="GO" id="GO:0016125">
    <property type="term" value="P:sterol metabolic process"/>
    <property type="evidence" value="ECO:0007669"/>
    <property type="project" value="TreeGrafter"/>
</dbReference>
<evidence type="ECO:0000256" key="7">
    <source>
        <dbReference type="ARBA" id="ARBA00049453"/>
    </source>
</evidence>
<evidence type="ECO:0000256" key="5">
    <source>
        <dbReference type="ARBA" id="ARBA00029843"/>
    </source>
</evidence>
<evidence type="ECO:0000313" key="11">
    <source>
        <dbReference type="EMBL" id="OXG17192.1"/>
    </source>
</evidence>
<feature type="domain" description="Erythromycin biosynthesis protein CIII-like C-terminal" evidence="10">
    <location>
        <begin position="1123"/>
        <end position="1223"/>
    </location>
</feature>
<reference evidence="11 12" key="1">
    <citation type="submission" date="2017-06" db="EMBL/GenBank/DDBJ databases">
        <title>Global population genomics of the pathogenic fungus Cryptococcus neoformans var. grubii.</title>
        <authorList>
            <person name="Cuomo C."/>
            <person name="Litvintseva A."/>
            <person name="Chen Y."/>
            <person name="Young S."/>
            <person name="Zeng Q."/>
            <person name="Chapman S."/>
            <person name="Gujja S."/>
            <person name="Saif S."/>
            <person name="Birren B."/>
        </authorList>
    </citation>
    <scope>NUCLEOTIDE SEQUENCE [LARGE SCALE GENOMIC DNA]</scope>
    <source>
        <strain evidence="11 12">Tu259-1</strain>
    </source>
</reference>
<evidence type="ECO:0000256" key="2">
    <source>
        <dbReference type="ARBA" id="ARBA00012650"/>
    </source>
</evidence>
<comment type="similarity">
    <text evidence="1">Belongs to the glycosyltransferase 28 family.</text>
</comment>
<feature type="domain" description="Glycosyltransferase family 28 N-terminal" evidence="9">
    <location>
        <begin position="823"/>
        <end position="957"/>
    </location>
</feature>
<feature type="region of interest" description="Disordered" evidence="8">
    <location>
        <begin position="484"/>
        <end position="514"/>
    </location>
</feature>
<evidence type="ECO:0000256" key="3">
    <source>
        <dbReference type="ARBA" id="ARBA00022676"/>
    </source>
</evidence>
<evidence type="ECO:0000256" key="4">
    <source>
        <dbReference type="ARBA" id="ARBA00022679"/>
    </source>
</evidence>
<feature type="region of interest" description="Disordered" evidence="8">
    <location>
        <begin position="33"/>
        <end position="132"/>
    </location>
</feature>
<dbReference type="InterPro" id="IPR011993">
    <property type="entry name" value="PH-like_dom_sf"/>
</dbReference>
<dbReference type="InterPro" id="IPR002213">
    <property type="entry name" value="UDP_glucos_trans"/>
</dbReference>
<feature type="region of interest" description="Disordered" evidence="8">
    <location>
        <begin position="157"/>
        <end position="176"/>
    </location>
</feature>
<dbReference type="PANTHER" id="PTHR48050:SF26">
    <property type="entry name" value="STEROL 3-BETA-GLUCOSYLTRANSFERASE"/>
    <property type="match status" value="1"/>
</dbReference>
<dbReference type="InterPro" id="IPR050426">
    <property type="entry name" value="Glycosyltransferase_28"/>
</dbReference>
<dbReference type="GO" id="GO:0005975">
    <property type="term" value="P:carbohydrate metabolic process"/>
    <property type="evidence" value="ECO:0007669"/>
    <property type="project" value="InterPro"/>
</dbReference>
<dbReference type="FunFam" id="3.40.50.2000:FF:000029">
    <property type="entry name" value="Sterol 3-beta-glucosyltransferase"/>
    <property type="match status" value="1"/>
</dbReference>
<evidence type="ECO:0000259" key="10">
    <source>
        <dbReference type="Pfam" id="PF06722"/>
    </source>
</evidence>
<accession>A0A854QA23</accession>
<keyword evidence="3" id="KW-0328">Glycosyltransferase</keyword>
<sequence>MRWFSTSEAVQRSGTPCAAQLFDLFKYMAGDNSDADFGQGEAAEGEENEVLPDFLPQDDRSSPATWDDRPYALPDDSHPHIASQETRPSAPSRTRPSTPSRTRPSTPLRAEREKRTPTYLEEAERVTERERNSLSARMTAILLSNLSNAMLFRSSKKVKRRPLPLKDQDPSPEIGAKSSVLLTPSASMDDYMIGVLGDPSEDDTSLDGDDITDEEKMAAIISEFGDIASLYEDQEPERILAESKGSIFKSVMMIGNLHLTTHRLLFHASIPPDHGTKTGALSSTQSAVDDATARQPDVLQAGPVTVHFPGAIRPSRRVWMELSSEMVTTYPGADEASRVRPLRCVLCKSINLISLTPVVSSVRQLEPIDLEHPRDFYVEYKTATGWKRSHISVDTEQSAGQWRRAFNAALFRQMRYKWRQSNGVSPPDNWSMMRVCIPLSRATLKGISSYYSFATLMGLDVDLDAVLHPALSFLSGNKNHIGDASHKLKPIHPSSISSVKPPALPFSKMTSRKSSLQRGDADAARLCDLGNGYQASSDNPKEPKLFEFNIAVLNEQVWFAEALQSAVNASKLRKYAATAKIPKIVLEVDGHDCLAADDELDSKSMGTTGNKELEEDEDGSDDLLQQTRKREKASMAAKVFGLKEEDGIWMKRCYIITSFLPARGHIIITPRYICFWRRVAVGTDIRYRFPVEDVENVFSVPGMRAHFHGLALQIKGHEDLRFEFWKQASRDEVMTHIKSLAGTNPGVIALHSQPPSPLVPNSGKQDMAVSPKQTFAVHPADILAPSKSSLFQPLSVTDDSLPYLPFVANKPLFTARLEPRTFVCLTIGSRGDVQPYIALGLELKKDGHKVVIVTHLEFKDWVEGYGIEHREAGGDPTALMKLSQEHKMFSPGFFKESLGSFRQWLDNLLLDSWQACKDADVLIESPSAMAGIHIAEALKIPYFRAFTMPWTRTSAYPQAFLVPAFEMGPSFNYATYVLFDNIMWKATAPQINRWRKKHLNLKPTDLSTLSITNVPFLYNFSPTVVPKPLDWHDDVNVTGYWNLEDSDRDWVPPAALEEFIVRANEKGRPLVYIGFGSIVVPQPDEMTRSIIKAVEKANVCAIIAKGWSSRGGDPAKEGQNITFPESCYDIDKIPHAWLFPRVRAALHHGGAGTVGASLRAGIPTLIKPWFGDQFFWSIRVSKLGVGLKVPSLRSDDVASALIKATSDRVMIEKAARIGERIRSENGVANAVSAISYNISRAASNRRTVR</sequence>
<protein>
    <recommendedName>
        <fullName evidence="2">sterol 3beta-glucosyltransferase</fullName>
        <ecNumber evidence="2">2.4.1.173</ecNumber>
    </recommendedName>
    <alternativeName>
        <fullName evidence="5">Autophagy-related protein 26</fullName>
    </alternativeName>
</protein>